<feature type="non-terminal residue" evidence="1">
    <location>
        <position position="1"/>
    </location>
</feature>
<evidence type="ECO:0000313" key="1">
    <source>
        <dbReference type="EMBL" id="OMP05457.1"/>
    </source>
</evidence>
<protein>
    <submittedName>
        <fullName evidence="1">Uncharacterized protein</fullName>
    </submittedName>
</protein>
<dbReference type="AlphaFoldDB" id="A0A1R3KED0"/>
<name>A0A1R3KED0_COCAP</name>
<dbReference type="EMBL" id="AWWV01005361">
    <property type="protein sequence ID" value="OMP05457.1"/>
    <property type="molecule type" value="Genomic_DNA"/>
</dbReference>
<gene>
    <name evidence="1" type="ORF">CCACVL1_01895</name>
</gene>
<proteinExistence type="predicted"/>
<organism evidence="1 2">
    <name type="scientific">Corchorus capsularis</name>
    <name type="common">Jute</name>
    <dbReference type="NCBI Taxonomy" id="210143"/>
    <lineage>
        <taxon>Eukaryota</taxon>
        <taxon>Viridiplantae</taxon>
        <taxon>Streptophyta</taxon>
        <taxon>Embryophyta</taxon>
        <taxon>Tracheophyta</taxon>
        <taxon>Spermatophyta</taxon>
        <taxon>Magnoliopsida</taxon>
        <taxon>eudicotyledons</taxon>
        <taxon>Gunneridae</taxon>
        <taxon>Pentapetalae</taxon>
        <taxon>rosids</taxon>
        <taxon>malvids</taxon>
        <taxon>Malvales</taxon>
        <taxon>Malvaceae</taxon>
        <taxon>Grewioideae</taxon>
        <taxon>Apeibeae</taxon>
        <taxon>Corchorus</taxon>
    </lineage>
</organism>
<feature type="non-terminal residue" evidence="1">
    <location>
        <position position="43"/>
    </location>
</feature>
<sequence length="43" mass="4943">SKSSPRNTDPKALFPEESKSWTKLCMKQARPYKATPKKDFSAR</sequence>
<accession>A0A1R3KED0</accession>
<reference evidence="1 2" key="1">
    <citation type="submission" date="2013-09" db="EMBL/GenBank/DDBJ databases">
        <title>Corchorus capsularis genome sequencing.</title>
        <authorList>
            <person name="Alam M."/>
            <person name="Haque M.S."/>
            <person name="Islam M.S."/>
            <person name="Emdad E.M."/>
            <person name="Islam M.M."/>
            <person name="Ahmed B."/>
            <person name="Halim A."/>
            <person name="Hossen Q.M.M."/>
            <person name="Hossain M.Z."/>
            <person name="Ahmed R."/>
            <person name="Khan M.M."/>
            <person name="Islam R."/>
            <person name="Rashid M.M."/>
            <person name="Khan S.A."/>
            <person name="Rahman M.S."/>
            <person name="Alam M."/>
        </authorList>
    </citation>
    <scope>NUCLEOTIDE SEQUENCE [LARGE SCALE GENOMIC DNA]</scope>
    <source>
        <strain evidence="2">cv. CVL-1</strain>
        <tissue evidence="1">Whole seedling</tissue>
    </source>
</reference>
<keyword evidence="2" id="KW-1185">Reference proteome</keyword>
<dbReference type="Proteomes" id="UP000188268">
    <property type="component" value="Unassembled WGS sequence"/>
</dbReference>
<comment type="caution">
    <text evidence="1">The sequence shown here is derived from an EMBL/GenBank/DDBJ whole genome shotgun (WGS) entry which is preliminary data.</text>
</comment>
<evidence type="ECO:0000313" key="2">
    <source>
        <dbReference type="Proteomes" id="UP000188268"/>
    </source>
</evidence>
<dbReference type="Gramene" id="OMP05457">
    <property type="protein sequence ID" value="OMP05457"/>
    <property type="gene ID" value="CCACVL1_01895"/>
</dbReference>